<gene>
    <name evidence="2" type="ORF">DJ70_12545</name>
</gene>
<name>A0A256IFA8_9EURY</name>
<dbReference type="AlphaFoldDB" id="A0A256IFA8"/>
<proteinExistence type="predicted"/>
<dbReference type="OrthoDB" id="203052at2157"/>
<sequence length="368" mass="39348">MTTIGIIGAGAAAAAATHVLDSTVPDAEVTVLEKSGGLCGRAATRRNDDRDLVYDYGANYLKSDDDRVVDLVTETLDGEGMVDVTEPIHTFEESGEVSPGRDADGHKWSYRTGLTQIAKRLFGGTDATVHRRTRVETIRREGGDGDGGDGDDRGDAWTLVDTDGDAWGPFDVLLVNPPAPQTADLLADAEWASPARESLRAAAADVPYRTVWTAVLHYTFALDRPYYGLVNTDKSHAVGWISREECKAGHVPDGESLLVVQAGGEWSAERYDADPADNVAELAGHAAEIVGDDRLLDPDWTDHQGWRYAIPEGGIERDPADGADPVDAAARERLYVCGDWVAGEGRLHAALANGLDVGERVAGDLGDD</sequence>
<dbReference type="SUPFAM" id="SSF51905">
    <property type="entry name" value="FAD/NAD(P)-binding domain"/>
    <property type="match status" value="1"/>
</dbReference>
<dbReference type="Proteomes" id="UP000216308">
    <property type="component" value="Unassembled WGS sequence"/>
</dbReference>
<dbReference type="Gene3D" id="3.90.660.10">
    <property type="match status" value="1"/>
</dbReference>
<feature type="domain" description="Amine oxidase" evidence="1">
    <location>
        <begin position="107"/>
        <end position="361"/>
    </location>
</feature>
<dbReference type="EMBL" id="NHPJ01000107">
    <property type="protein sequence ID" value="OYR55235.1"/>
    <property type="molecule type" value="Genomic_DNA"/>
</dbReference>
<dbReference type="RefSeq" id="WP_094533524.1">
    <property type="nucleotide sequence ID" value="NZ_NHPJ01000107.1"/>
</dbReference>
<dbReference type="Pfam" id="PF13450">
    <property type="entry name" value="NAD_binding_8"/>
    <property type="match status" value="1"/>
</dbReference>
<dbReference type="PANTHER" id="PTHR16128:SF5">
    <property type="entry name" value="FAD_NAD(P)-BINDING OXIDOREDUCTASE FAMILY PROTEIN"/>
    <property type="match status" value="1"/>
</dbReference>
<evidence type="ECO:0000259" key="1">
    <source>
        <dbReference type="Pfam" id="PF01593"/>
    </source>
</evidence>
<organism evidence="2 3">
    <name type="scientific">Halorubrum halodurans</name>
    <dbReference type="NCBI Taxonomy" id="1383851"/>
    <lineage>
        <taxon>Archaea</taxon>
        <taxon>Methanobacteriati</taxon>
        <taxon>Methanobacteriota</taxon>
        <taxon>Stenosarchaea group</taxon>
        <taxon>Halobacteria</taxon>
        <taxon>Halobacteriales</taxon>
        <taxon>Haloferacaceae</taxon>
        <taxon>Halorubrum</taxon>
    </lineage>
</organism>
<evidence type="ECO:0000313" key="3">
    <source>
        <dbReference type="Proteomes" id="UP000216308"/>
    </source>
</evidence>
<evidence type="ECO:0000313" key="2">
    <source>
        <dbReference type="EMBL" id="OYR55235.1"/>
    </source>
</evidence>
<dbReference type="InterPro" id="IPR036188">
    <property type="entry name" value="FAD/NAD-bd_sf"/>
</dbReference>
<dbReference type="Gene3D" id="3.50.50.60">
    <property type="entry name" value="FAD/NAD(P)-binding domain"/>
    <property type="match status" value="1"/>
</dbReference>
<dbReference type="GO" id="GO:0016491">
    <property type="term" value="F:oxidoreductase activity"/>
    <property type="evidence" value="ECO:0007669"/>
    <property type="project" value="InterPro"/>
</dbReference>
<protein>
    <submittedName>
        <fullName evidence="2">NAD/FAD-dependent oxidoreductase</fullName>
    </submittedName>
</protein>
<reference evidence="2 3" key="1">
    <citation type="journal article" date="2014" name="Front. Microbiol.">
        <title>Population and genomic analysis of the genus Halorubrum.</title>
        <authorList>
            <person name="Fullmer M.S."/>
            <person name="Soucy S.M."/>
            <person name="Swithers K.S."/>
            <person name="Makkay A.M."/>
            <person name="Wheeler R."/>
            <person name="Ventosa A."/>
            <person name="Gogarten J.P."/>
            <person name="Papke R.T."/>
        </authorList>
    </citation>
    <scope>NUCLEOTIDE SEQUENCE [LARGE SCALE GENOMIC DNA]</scope>
    <source>
        <strain evidence="2 3">Cb34</strain>
    </source>
</reference>
<dbReference type="Pfam" id="PF01593">
    <property type="entry name" value="Amino_oxidase"/>
    <property type="match status" value="1"/>
</dbReference>
<keyword evidence="3" id="KW-1185">Reference proteome</keyword>
<accession>A0A256IFA8</accession>
<comment type="caution">
    <text evidence="2">The sequence shown here is derived from an EMBL/GenBank/DDBJ whole genome shotgun (WGS) entry which is preliminary data.</text>
</comment>
<dbReference type="InterPro" id="IPR002937">
    <property type="entry name" value="Amino_oxidase"/>
</dbReference>
<dbReference type="PANTHER" id="PTHR16128">
    <property type="entry name" value="FAD/NAD(P)-BINDING OXIDOREDUCTASE FAMILY PROTEIN"/>
    <property type="match status" value="1"/>
</dbReference>